<evidence type="ECO:0000313" key="2">
    <source>
        <dbReference type="EMBL" id="CAD8896284.1"/>
    </source>
</evidence>
<dbReference type="AlphaFoldDB" id="A0A7S1BS56"/>
<evidence type="ECO:0000256" key="1">
    <source>
        <dbReference type="SAM" id="MobiDB-lite"/>
    </source>
</evidence>
<feature type="region of interest" description="Disordered" evidence="1">
    <location>
        <begin position="1"/>
        <end position="22"/>
    </location>
</feature>
<protein>
    <submittedName>
        <fullName evidence="2">Uncharacterized protein</fullName>
    </submittedName>
</protein>
<organism evidence="2">
    <name type="scientific">Corethron hystrix</name>
    <dbReference type="NCBI Taxonomy" id="216773"/>
    <lineage>
        <taxon>Eukaryota</taxon>
        <taxon>Sar</taxon>
        <taxon>Stramenopiles</taxon>
        <taxon>Ochrophyta</taxon>
        <taxon>Bacillariophyta</taxon>
        <taxon>Coscinodiscophyceae</taxon>
        <taxon>Corethrophycidae</taxon>
        <taxon>Corethrales</taxon>
        <taxon>Corethraceae</taxon>
        <taxon>Corethron</taxon>
    </lineage>
</organism>
<name>A0A7S1BS56_9STRA</name>
<accession>A0A7S1BS56</accession>
<proteinExistence type="predicted"/>
<dbReference type="EMBL" id="HBFR01032351">
    <property type="protein sequence ID" value="CAD8896284.1"/>
    <property type="molecule type" value="Transcribed_RNA"/>
</dbReference>
<sequence>MRSTGAAPSPSAKQDGPEARPWGPFIRSLGTPEWYSTPPWHGGVPDNISFLQVVGKETVWQGCAVDLVRLGVNNIMLEEIFGRLEAAKSKLQGCTMDDIATRPFCCRNWRRPCCEEGIAFYTYMKRSQEKLGRRSPIFAKEGVHIFRDTK</sequence>
<gene>
    <name evidence="2" type="ORF">CHYS00102_LOCUS23498</name>
</gene>
<reference evidence="2" key="1">
    <citation type="submission" date="2021-01" db="EMBL/GenBank/DDBJ databases">
        <authorList>
            <person name="Corre E."/>
            <person name="Pelletier E."/>
            <person name="Niang G."/>
            <person name="Scheremetjew M."/>
            <person name="Finn R."/>
            <person name="Kale V."/>
            <person name="Holt S."/>
            <person name="Cochrane G."/>
            <person name="Meng A."/>
            <person name="Brown T."/>
            <person name="Cohen L."/>
        </authorList>
    </citation>
    <scope>NUCLEOTIDE SEQUENCE</scope>
    <source>
        <strain evidence="2">308</strain>
    </source>
</reference>